<organism evidence="10 11">
    <name type="scientific">Laticauda laticaudata</name>
    <name type="common">Blue-ringed sea krait</name>
    <name type="synonym">Blue-lipped sea krait</name>
    <dbReference type="NCBI Taxonomy" id="8630"/>
    <lineage>
        <taxon>Eukaryota</taxon>
        <taxon>Metazoa</taxon>
        <taxon>Chordata</taxon>
        <taxon>Craniata</taxon>
        <taxon>Vertebrata</taxon>
        <taxon>Euteleostomi</taxon>
        <taxon>Lepidosauria</taxon>
        <taxon>Squamata</taxon>
        <taxon>Bifurcata</taxon>
        <taxon>Unidentata</taxon>
        <taxon>Episquamata</taxon>
        <taxon>Toxicofera</taxon>
        <taxon>Serpentes</taxon>
        <taxon>Colubroidea</taxon>
        <taxon>Elapidae</taxon>
        <taxon>Laticaudinae</taxon>
        <taxon>Laticauda</taxon>
    </lineage>
</organism>
<evidence type="ECO:0000256" key="7">
    <source>
        <dbReference type="ARBA" id="ARBA00023136"/>
    </source>
</evidence>
<keyword evidence="8" id="KW-0375">Hydrogen ion transport</keyword>
<keyword evidence="6 8" id="KW-0406">Ion transport</keyword>
<proteinExistence type="inferred from homology"/>
<dbReference type="Ensembl" id="ENSLLTT00000010773.1">
    <property type="protein sequence ID" value="ENSLLTP00000010389.1"/>
    <property type="gene ID" value="ENSLLTG00000007913.1"/>
</dbReference>
<feature type="coiled-coil region" evidence="9">
    <location>
        <begin position="99"/>
        <end position="133"/>
    </location>
</feature>
<evidence type="ECO:0000256" key="1">
    <source>
        <dbReference type="ARBA" id="ARBA00004141"/>
    </source>
</evidence>
<name>A0A8C5WSF4_LATLA</name>
<dbReference type="GO" id="GO:0033179">
    <property type="term" value="C:proton-transporting V-type ATPase, V0 domain"/>
    <property type="evidence" value="ECO:0007669"/>
    <property type="project" value="InterPro"/>
</dbReference>
<evidence type="ECO:0000313" key="11">
    <source>
        <dbReference type="Proteomes" id="UP000694406"/>
    </source>
</evidence>
<dbReference type="PANTHER" id="PTHR11629:SF21">
    <property type="entry name" value="V-TYPE PROTON ATPASE 116 KDA SUBUNIT A 3"/>
    <property type="match status" value="1"/>
</dbReference>
<dbReference type="GO" id="GO:0046961">
    <property type="term" value="F:proton-transporting ATPase activity, rotational mechanism"/>
    <property type="evidence" value="ECO:0007669"/>
    <property type="project" value="InterPro"/>
</dbReference>
<keyword evidence="5" id="KW-1133">Transmembrane helix</keyword>
<dbReference type="InterPro" id="IPR002490">
    <property type="entry name" value="V-ATPase_116kDa_su"/>
</dbReference>
<evidence type="ECO:0000256" key="4">
    <source>
        <dbReference type="ARBA" id="ARBA00022692"/>
    </source>
</evidence>
<dbReference type="PANTHER" id="PTHR11629">
    <property type="entry name" value="VACUOLAR PROTON ATPASES"/>
    <property type="match status" value="1"/>
</dbReference>
<dbReference type="GO" id="GO:0051117">
    <property type="term" value="F:ATPase binding"/>
    <property type="evidence" value="ECO:0007669"/>
    <property type="project" value="TreeGrafter"/>
</dbReference>
<reference evidence="10" key="2">
    <citation type="submission" date="2025-09" db="UniProtKB">
        <authorList>
            <consortium name="Ensembl"/>
        </authorList>
    </citation>
    <scope>IDENTIFICATION</scope>
</reference>
<keyword evidence="11" id="KW-1185">Reference proteome</keyword>
<dbReference type="GeneTree" id="ENSGT00950000182881"/>
<dbReference type="AlphaFoldDB" id="A0A8C5WSF4"/>
<accession>A0A8C5WSF4</accession>
<comment type="subcellular location">
    <subcellularLocation>
        <location evidence="1">Membrane</location>
        <topology evidence="1">Multi-pass membrane protein</topology>
    </subcellularLocation>
</comment>
<dbReference type="Proteomes" id="UP000694406">
    <property type="component" value="Unplaced"/>
</dbReference>
<dbReference type="Pfam" id="PF01496">
    <property type="entry name" value="V_ATPase_I"/>
    <property type="match status" value="1"/>
</dbReference>
<comment type="function">
    <text evidence="8">Essential component of the vacuolar proton pump (V-ATPase), a multimeric enzyme that catalyzes the translocation of protons across the membranes. Required for assembly and activity of the V-ATPase.</text>
</comment>
<dbReference type="GO" id="GO:0007035">
    <property type="term" value="P:vacuolar acidification"/>
    <property type="evidence" value="ECO:0007669"/>
    <property type="project" value="TreeGrafter"/>
</dbReference>
<evidence type="ECO:0000256" key="3">
    <source>
        <dbReference type="ARBA" id="ARBA00022448"/>
    </source>
</evidence>
<evidence type="ECO:0000256" key="8">
    <source>
        <dbReference type="RuleBase" id="RU361189"/>
    </source>
</evidence>
<dbReference type="GO" id="GO:0005886">
    <property type="term" value="C:plasma membrane"/>
    <property type="evidence" value="ECO:0007669"/>
    <property type="project" value="TreeGrafter"/>
</dbReference>
<keyword evidence="7" id="KW-0472">Membrane</keyword>
<comment type="similarity">
    <text evidence="2 8">Belongs to the V-ATPase 116 kDa subunit family.</text>
</comment>
<keyword evidence="9" id="KW-0175">Coiled coil</keyword>
<dbReference type="GO" id="GO:0016471">
    <property type="term" value="C:vacuolar proton-transporting V-type ATPase complex"/>
    <property type="evidence" value="ECO:0007669"/>
    <property type="project" value="TreeGrafter"/>
</dbReference>
<sequence length="271" mass="31053">MGELIEEMCLAQLFLQSASSYACVSELGERGLVEFRDLNPHVSAFQRRFVGELRRCEEMEKTFTFLAQKVQKAGRSLKPPEEALPAPLAREALRIQEQSETLSQELREVSHNCEALLAQLQELREHIQVLQEGQRFTGQLVSNLFLFLVLIDFSDSPANLGTWREKRELFVAGVIHPWRVNSFERLLWRACRGYLVPHFTEMTEPIENPSTVRWNTVRGTGLVGWKCQRGSQIHLTTVLLTTAVIHLRPCHTAQRMQNVCKKDTADEKNVP</sequence>
<protein>
    <recommendedName>
        <fullName evidence="8">V-type proton ATPase subunit a</fullName>
    </recommendedName>
</protein>
<keyword evidence="4" id="KW-0812">Transmembrane</keyword>
<evidence type="ECO:0000256" key="5">
    <source>
        <dbReference type="ARBA" id="ARBA00022989"/>
    </source>
</evidence>
<keyword evidence="3 8" id="KW-0813">Transport</keyword>
<evidence type="ECO:0000256" key="2">
    <source>
        <dbReference type="ARBA" id="ARBA00009904"/>
    </source>
</evidence>
<evidence type="ECO:0000256" key="9">
    <source>
        <dbReference type="SAM" id="Coils"/>
    </source>
</evidence>
<evidence type="ECO:0000256" key="6">
    <source>
        <dbReference type="ARBA" id="ARBA00023065"/>
    </source>
</evidence>
<evidence type="ECO:0000313" key="10">
    <source>
        <dbReference type="Ensembl" id="ENSLLTP00000010389.1"/>
    </source>
</evidence>
<reference evidence="10" key="1">
    <citation type="submission" date="2025-08" db="UniProtKB">
        <authorList>
            <consortium name="Ensembl"/>
        </authorList>
    </citation>
    <scope>IDENTIFICATION</scope>
</reference>